<protein>
    <submittedName>
        <fullName evidence="1">Uncharacterized protein</fullName>
    </submittedName>
</protein>
<comment type="caution">
    <text evidence="1">The sequence shown here is derived from an EMBL/GenBank/DDBJ whole genome shotgun (WGS) entry which is preliminary data.</text>
</comment>
<name>A0A540KDM3_MALBA</name>
<proteinExistence type="predicted"/>
<dbReference type="AlphaFoldDB" id="A0A540KDM3"/>
<keyword evidence="2" id="KW-1185">Reference proteome</keyword>
<dbReference type="EMBL" id="VIEB01001419">
    <property type="protein sequence ID" value="TQD72334.1"/>
    <property type="molecule type" value="Genomic_DNA"/>
</dbReference>
<accession>A0A540KDM3</accession>
<organism evidence="1 2">
    <name type="scientific">Malus baccata</name>
    <name type="common">Siberian crab apple</name>
    <name type="synonym">Pyrus baccata</name>
    <dbReference type="NCBI Taxonomy" id="106549"/>
    <lineage>
        <taxon>Eukaryota</taxon>
        <taxon>Viridiplantae</taxon>
        <taxon>Streptophyta</taxon>
        <taxon>Embryophyta</taxon>
        <taxon>Tracheophyta</taxon>
        <taxon>Spermatophyta</taxon>
        <taxon>Magnoliopsida</taxon>
        <taxon>eudicotyledons</taxon>
        <taxon>Gunneridae</taxon>
        <taxon>Pentapetalae</taxon>
        <taxon>rosids</taxon>
        <taxon>fabids</taxon>
        <taxon>Rosales</taxon>
        <taxon>Rosaceae</taxon>
        <taxon>Amygdaloideae</taxon>
        <taxon>Maleae</taxon>
        <taxon>Malus</taxon>
    </lineage>
</organism>
<evidence type="ECO:0000313" key="2">
    <source>
        <dbReference type="Proteomes" id="UP000315295"/>
    </source>
</evidence>
<dbReference type="Proteomes" id="UP000315295">
    <property type="component" value="Unassembled WGS sequence"/>
</dbReference>
<gene>
    <name evidence="1" type="ORF">C1H46_042131</name>
</gene>
<reference evidence="1 2" key="1">
    <citation type="journal article" date="2019" name="G3 (Bethesda)">
        <title>Sequencing of a Wild Apple (Malus baccata) Genome Unravels the Differences Between Cultivated and Wild Apple Species Regarding Disease Resistance and Cold Tolerance.</title>
        <authorList>
            <person name="Chen X."/>
        </authorList>
    </citation>
    <scope>NUCLEOTIDE SEQUENCE [LARGE SCALE GENOMIC DNA]</scope>
    <source>
        <strain evidence="2">cv. Shandingzi</strain>
        <tissue evidence="1">Leaves</tissue>
    </source>
</reference>
<evidence type="ECO:0000313" key="1">
    <source>
        <dbReference type="EMBL" id="TQD72334.1"/>
    </source>
</evidence>
<sequence>MLKIVIIYISDEVIKKIEGKEILPVATNSSRKTKAVGKKRMERSILYNLYVSIIGT</sequence>